<sequence length="49" mass="5558">MLQQIRGPADLQHLSQAQLRELAQEIREFLIHKVAATGDTSDPTWGSWN</sequence>
<dbReference type="Gene3D" id="3.40.50.970">
    <property type="match status" value="1"/>
</dbReference>
<proteinExistence type="predicted"/>
<name>A0A7G1IEF7_MYCKA</name>
<gene>
    <name evidence="5" type="ORF">NIIDMKKI_46170</name>
</gene>
<dbReference type="GO" id="GO:0016114">
    <property type="term" value="P:terpenoid biosynthetic process"/>
    <property type="evidence" value="ECO:0007669"/>
    <property type="project" value="InterPro"/>
</dbReference>
<dbReference type="AlphaFoldDB" id="A0A7G1IEF7"/>
<evidence type="ECO:0000256" key="1">
    <source>
        <dbReference type="ARBA" id="ARBA00001946"/>
    </source>
</evidence>
<dbReference type="EMBL" id="AP023343">
    <property type="protein sequence ID" value="BCI89411.1"/>
    <property type="molecule type" value="Genomic_DNA"/>
</dbReference>
<evidence type="ECO:0000313" key="5">
    <source>
        <dbReference type="EMBL" id="BCI89411.1"/>
    </source>
</evidence>
<comment type="cofactor">
    <cofactor evidence="1">
        <name>Mg(2+)</name>
        <dbReference type="ChEBI" id="CHEBI:18420"/>
    </cofactor>
</comment>
<evidence type="ECO:0000256" key="4">
    <source>
        <dbReference type="ARBA" id="ARBA00023052"/>
    </source>
</evidence>
<protein>
    <submittedName>
        <fullName evidence="5">Uncharacterized protein</fullName>
    </submittedName>
</protein>
<evidence type="ECO:0000256" key="3">
    <source>
        <dbReference type="ARBA" id="ARBA00022679"/>
    </source>
</evidence>
<reference evidence="5 6" key="1">
    <citation type="submission" date="2020-07" db="EMBL/GenBank/DDBJ databases">
        <title>Mycobacterium kansasii (former subtype) with zoonotic potential isolated from diseased indoor pet cat, Japan.</title>
        <authorList>
            <person name="Fukano H."/>
            <person name="Terazono T."/>
            <person name="Hoshino Y."/>
        </authorList>
    </citation>
    <scope>NUCLEOTIDE SEQUENCE [LARGE SCALE GENOMIC DNA]</scope>
    <source>
        <strain evidence="5 6">Kuro-I</strain>
    </source>
</reference>
<evidence type="ECO:0000313" key="6">
    <source>
        <dbReference type="Proteomes" id="UP000516380"/>
    </source>
</evidence>
<keyword evidence="4" id="KW-0786">Thiamine pyrophosphate</keyword>
<comment type="subunit">
    <text evidence="2">Homodimer.</text>
</comment>
<keyword evidence="6" id="KW-1185">Reference proteome</keyword>
<dbReference type="InterPro" id="IPR005477">
    <property type="entry name" value="Dxylulose-5-P_synthase"/>
</dbReference>
<dbReference type="GO" id="GO:0008661">
    <property type="term" value="F:1-deoxy-D-xylulose-5-phosphate synthase activity"/>
    <property type="evidence" value="ECO:0007669"/>
    <property type="project" value="InterPro"/>
</dbReference>
<accession>A0A7G1IEF7</accession>
<organism evidence="5 6">
    <name type="scientific">Mycobacterium kansasii</name>
    <dbReference type="NCBI Taxonomy" id="1768"/>
    <lineage>
        <taxon>Bacteria</taxon>
        <taxon>Bacillati</taxon>
        <taxon>Actinomycetota</taxon>
        <taxon>Actinomycetes</taxon>
        <taxon>Mycobacteriales</taxon>
        <taxon>Mycobacteriaceae</taxon>
        <taxon>Mycobacterium</taxon>
    </lineage>
</organism>
<dbReference type="Proteomes" id="UP000516380">
    <property type="component" value="Chromosome"/>
</dbReference>
<keyword evidence="3" id="KW-0808">Transferase</keyword>
<dbReference type="Pfam" id="PF13292">
    <property type="entry name" value="DXP_synthase_N"/>
    <property type="match status" value="1"/>
</dbReference>
<evidence type="ECO:0000256" key="2">
    <source>
        <dbReference type="ARBA" id="ARBA00011738"/>
    </source>
</evidence>